<feature type="region of interest" description="Disordered" evidence="1">
    <location>
        <begin position="20"/>
        <end position="52"/>
    </location>
</feature>
<organism evidence="2 3">
    <name type="scientific">Apodospora peruviana</name>
    <dbReference type="NCBI Taxonomy" id="516989"/>
    <lineage>
        <taxon>Eukaryota</taxon>
        <taxon>Fungi</taxon>
        <taxon>Dikarya</taxon>
        <taxon>Ascomycota</taxon>
        <taxon>Pezizomycotina</taxon>
        <taxon>Sordariomycetes</taxon>
        <taxon>Sordariomycetidae</taxon>
        <taxon>Sordariales</taxon>
        <taxon>Lasiosphaeriaceae</taxon>
        <taxon>Apodospora</taxon>
    </lineage>
</organism>
<sequence>MSLPDELHFWKQEAKRLEARVVPPDEHGRENVALDRAADQGQTNPAPEPVERDICADGDRVRENFHENPAPLSSQLRRRSSFNEIVFMVEVPQSQPAPVTSKLDEFLAAGPKKNRNWQKRREHLGLSEPKSVIQTFFQLISRTPFSITPSTQIRDGSSNVETLLKSYQGFVQILRQDTDRWEQITRFAILLLVCLCRVAKRKGLSPETVDQYMNNFLPIERKSTKGSLYLKLLRTSVLWPVRQAEGLRSWLRNRADEFFLLYGAPITTYRKLWVEKPLDDRADDRLKRTVEFKTKLETIFNEEEQDCTVSFSVPFLVMLIGRGQFSLADINNTFGTKLSSKEVEESIYNIFLKVECIWGFCYPRINSQDASSDQGDSESTASALRGKFQSLIYDIHALSKQLTTSSVPEPGEASTTRPQQVDPDQTGTDNSSEVLDVNHQAESGLRSDETIAQPLHNQPSRVGIATIGGGVIMGNLEQSAKRHGDSDTLCAASKKRRRLVQETGSGTIQSVSPSDDIQRRPEPPEHRSGLNQSGDGQSDQPPEATASPDITQNTPQPSTSSFTTQQGPRGLPPSEAAGPSESRLRSELPISSCDKTLSEPCVGDQDAMWLHMIQVDPPPERDAISFSSGAPSFWGTNEVTGGANLRGTPGAAEQVALLSGNTEQSAHNLEYIMPLESSTSIQPASGLDMLAAAAQSQAVASPGQSPSSTGPTSNPTTVTASEQPFVAPNHDKIPTASAIEELISPVSQAMQRNRIYSTRPNGGDGSMHPTTTFPSVNQSRSRPLQANSHNLYQPTVIT</sequence>
<feature type="compositionally biased region" description="Polar residues" evidence="1">
    <location>
        <begin position="768"/>
        <end position="798"/>
    </location>
</feature>
<feature type="region of interest" description="Disordered" evidence="1">
    <location>
        <begin position="496"/>
        <end position="599"/>
    </location>
</feature>
<feature type="compositionally biased region" description="Basic and acidic residues" evidence="1">
    <location>
        <begin position="516"/>
        <end position="528"/>
    </location>
</feature>
<evidence type="ECO:0000313" key="3">
    <source>
        <dbReference type="Proteomes" id="UP001283341"/>
    </source>
</evidence>
<protein>
    <submittedName>
        <fullName evidence="2">Uncharacterized protein</fullName>
    </submittedName>
</protein>
<feature type="region of interest" description="Disordered" evidence="1">
    <location>
        <begin position="758"/>
        <end position="798"/>
    </location>
</feature>
<feature type="region of interest" description="Disordered" evidence="1">
    <location>
        <begin position="403"/>
        <end position="433"/>
    </location>
</feature>
<reference evidence="2" key="2">
    <citation type="submission" date="2023-06" db="EMBL/GenBank/DDBJ databases">
        <authorList>
            <consortium name="Lawrence Berkeley National Laboratory"/>
            <person name="Haridas S."/>
            <person name="Hensen N."/>
            <person name="Bonometti L."/>
            <person name="Westerberg I."/>
            <person name="Brannstrom I.O."/>
            <person name="Guillou S."/>
            <person name="Cros-Aarteil S."/>
            <person name="Calhoun S."/>
            <person name="Kuo A."/>
            <person name="Mondo S."/>
            <person name="Pangilinan J."/>
            <person name="Riley R."/>
            <person name="Labutti K."/>
            <person name="Andreopoulos B."/>
            <person name="Lipzen A."/>
            <person name="Chen C."/>
            <person name="Yanf M."/>
            <person name="Daum C."/>
            <person name="Ng V."/>
            <person name="Clum A."/>
            <person name="Steindorff A."/>
            <person name="Ohm R."/>
            <person name="Martin F."/>
            <person name="Silar P."/>
            <person name="Natvig D."/>
            <person name="Lalanne C."/>
            <person name="Gautier V."/>
            <person name="Ament-Velasquez S.L."/>
            <person name="Kruys A."/>
            <person name="Hutchinson M.I."/>
            <person name="Powell A.J."/>
            <person name="Barry K."/>
            <person name="Miller A.N."/>
            <person name="Grigoriev I.V."/>
            <person name="Debuchy R."/>
            <person name="Gladieux P."/>
            <person name="Thoren M.H."/>
            <person name="Johannesson H."/>
        </authorList>
    </citation>
    <scope>NUCLEOTIDE SEQUENCE</scope>
    <source>
        <strain evidence="2">CBS 118394</strain>
    </source>
</reference>
<evidence type="ECO:0000313" key="2">
    <source>
        <dbReference type="EMBL" id="KAK3312487.1"/>
    </source>
</evidence>
<feature type="compositionally biased region" description="Polar residues" evidence="1">
    <location>
        <begin position="502"/>
        <end position="515"/>
    </location>
</feature>
<gene>
    <name evidence="2" type="ORF">B0H66DRAFT_608752</name>
</gene>
<evidence type="ECO:0000256" key="1">
    <source>
        <dbReference type="SAM" id="MobiDB-lite"/>
    </source>
</evidence>
<feature type="region of interest" description="Disordered" evidence="1">
    <location>
        <begin position="695"/>
        <end position="727"/>
    </location>
</feature>
<name>A0AAE0HTA5_9PEZI</name>
<proteinExistence type="predicted"/>
<feature type="compositionally biased region" description="Low complexity" evidence="1">
    <location>
        <begin position="695"/>
        <end position="719"/>
    </location>
</feature>
<reference evidence="2" key="1">
    <citation type="journal article" date="2023" name="Mol. Phylogenet. Evol.">
        <title>Genome-scale phylogeny and comparative genomics of the fungal order Sordariales.</title>
        <authorList>
            <person name="Hensen N."/>
            <person name="Bonometti L."/>
            <person name="Westerberg I."/>
            <person name="Brannstrom I.O."/>
            <person name="Guillou S."/>
            <person name="Cros-Aarteil S."/>
            <person name="Calhoun S."/>
            <person name="Haridas S."/>
            <person name="Kuo A."/>
            <person name="Mondo S."/>
            <person name="Pangilinan J."/>
            <person name="Riley R."/>
            <person name="LaButti K."/>
            <person name="Andreopoulos B."/>
            <person name="Lipzen A."/>
            <person name="Chen C."/>
            <person name="Yan M."/>
            <person name="Daum C."/>
            <person name="Ng V."/>
            <person name="Clum A."/>
            <person name="Steindorff A."/>
            <person name="Ohm R.A."/>
            <person name="Martin F."/>
            <person name="Silar P."/>
            <person name="Natvig D.O."/>
            <person name="Lalanne C."/>
            <person name="Gautier V."/>
            <person name="Ament-Velasquez S.L."/>
            <person name="Kruys A."/>
            <person name="Hutchinson M.I."/>
            <person name="Powell A.J."/>
            <person name="Barry K."/>
            <person name="Miller A.N."/>
            <person name="Grigoriev I.V."/>
            <person name="Debuchy R."/>
            <person name="Gladieux P."/>
            <person name="Hiltunen Thoren M."/>
            <person name="Johannesson H."/>
        </authorList>
    </citation>
    <scope>NUCLEOTIDE SEQUENCE</scope>
    <source>
        <strain evidence="2">CBS 118394</strain>
    </source>
</reference>
<feature type="compositionally biased region" description="Low complexity" evidence="1">
    <location>
        <begin position="551"/>
        <end position="568"/>
    </location>
</feature>
<comment type="caution">
    <text evidence="2">The sequence shown here is derived from an EMBL/GenBank/DDBJ whole genome shotgun (WGS) entry which is preliminary data.</text>
</comment>
<dbReference type="EMBL" id="JAUEDM010000009">
    <property type="protein sequence ID" value="KAK3312487.1"/>
    <property type="molecule type" value="Genomic_DNA"/>
</dbReference>
<feature type="compositionally biased region" description="Basic and acidic residues" evidence="1">
    <location>
        <begin position="20"/>
        <end position="38"/>
    </location>
</feature>
<feature type="compositionally biased region" description="Polar residues" evidence="1">
    <location>
        <begin position="529"/>
        <end position="540"/>
    </location>
</feature>
<accession>A0AAE0HTA5</accession>
<dbReference type="AlphaFoldDB" id="A0AAE0HTA5"/>
<keyword evidence="3" id="KW-1185">Reference proteome</keyword>
<dbReference type="Proteomes" id="UP001283341">
    <property type="component" value="Unassembled WGS sequence"/>
</dbReference>